<feature type="region of interest" description="Disordered" evidence="4">
    <location>
        <begin position="1"/>
        <end position="20"/>
    </location>
</feature>
<comment type="caution">
    <text evidence="9">The sequence shown here is derived from an EMBL/GenBank/DDBJ whole genome shotgun (WGS) entry which is preliminary data.</text>
</comment>
<evidence type="ECO:0000256" key="1">
    <source>
        <dbReference type="ARBA" id="ARBA00004555"/>
    </source>
</evidence>
<dbReference type="InterPro" id="IPR058568">
    <property type="entry name" value="Ig_TRAPPC9_Trs120_4th"/>
</dbReference>
<dbReference type="Proteomes" id="UP001075354">
    <property type="component" value="Chromosome 12"/>
</dbReference>
<evidence type="ECO:0000256" key="2">
    <source>
        <dbReference type="ARBA" id="ARBA00008459"/>
    </source>
</evidence>
<dbReference type="EMBL" id="JAPTSV010000012">
    <property type="protein sequence ID" value="KAJ1521994.1"/>
    <property type="molecule type" value="Genomic_DNA"/>
</dbReference>
<name>A0AAV7X7S9_9NEOP</name>
<organism evidence="9 10">
    <name type="scientific">Megalurothrips usitatus</name>
    <name type="common">bean blossom thrips</name>
    <dbReference type="NCBI Taxonomy" id="439358"/>
    <lineage>
        <taxon>Eukaryota</taxon>
        <taxon>Metazoa</taxon>
        <taxon>Ecdysozoa</taxon>
        <taxon>Arthropoda</taxon>
        <taxon>Hexapoda</taxon>
        <taxon>Insecta</taxon>
        <taxon>Pterygota</taxon>
        <taxon>Neoptera</taxon>
        <taxon>Paraneoptera</taxon>
        <taxon>Thysanoptera</taxon>
        <taxon>Terebrantia</taxon>
        <taxon>Thripoidea</taxon>
        <taxon>Thripidae</taxon>
        <taxon>Megalurothrips</taxon>
    </lineage>
</organism>
<keyword evidence="3" id="KW-0333">Golgi apparatus</keyword>
<dbReference type="AlphaFoldDB" id="A0AAV7X7S9"/>
<sequence length="1211" mass="134082">MRSSVSVILSSPAPDTRMSHPDYDQIAQDHASILILVHHQEGLLKPKSFTKIWDKIRRVNHTKVTDSANVTRQVYVRYVKEYPVESNDWGDFQTHRRLLGLITVGQYETQTDLNEICRVHESLKVRYTSTLYDSRCILFGNENEQLKTPSNFKSLPLWYTDTETCLDLEAQVSELLNSLFWVLESKRQLFSGVSPIMSRMQRSRSQERSREKLDRVPLLLAPFERKDIVGLDLESRTNKKKCMGRVIKHLGDLSLQGGVPHEALQHYISAVDTLRSVNDWLWLGGAAEGLCAASVVVLYPGRWRTFPIQRNASLPPSPGKRRPGSIGPSSLPPGSLTPAPAVMEDAPKALSPEGILRRYQEAIQNYAKYQSAGMIETEACFKAAQIAIQQGCPLQAASFLKNVVLINLTLTEQEKIQRFLSLSELYTQMGFHRKASLCRRLAATRHVSDQNRQPDWTQCYNLMLQALDGHRLSLDPTERAGGGFAEGWPALQIHLLQQLVVAARRMGHSALATRHMTFLLQTMWHHLSSTEQRDLAKQLQKLASECEGAPVPLVLDTRAVIPPANLTNIPSARNFRLQDLPLHLRPQKLQKIKEDIGPFLYTPISFGSLDRKSTRSQGKMDYVWVEGDVCEVLLDLSNPLPFELKVSNMRLLASDVVFESIPSSIVLPPDSGPHTVTLSGVPKEVGELEIQGYSTHTLGVKSNCQLKHMPRMPQPSFTVEVVPALPRMEVATPAPKNSLQVPQMDTSISVTSISKSLYAGESTECQLTILNSGSQPIGLLEISAQCVLDPSQLRQVLQWSADNIQAQLPLPPGGSASLTLYLHGYAEFLAPPRNDMNDTGSQPSSLLSGPSSLPSRFGSLTSTSQPSRHHHNELSSGSFRSQISSRSGSSVGSSRLHSKLYDPSAPKVVDCQLKLKYSGGPGLEAGYCRITSLSLCLEILPSVLVTSWDVLPAETSSQFYLVLDVSNKTQGELELHYADGKVMLFEGSEECRIAVPVERCPLSKLSKLYQNAELSDTERAEIDQVCSDHVASLVDLKWVLPVSGRSGKASLRGLSLTQDMLDIVRMSPLQWEVLLNKEVAKPLSELTCVAGQYLQLGVTVQNYLEWPLHNVALALKFFQEYQSGIRNYRLDSHLAVAGAPNVLLAQLDDQGSAYHECNVVFFMPGLYKIDIQCSSNGRSANSVSSGGVVGDSPPAHTWKLIPPLEITVTDP</sequence>
<keyword evidence="10" id="KW-1185">Reference proteome</keyword>
<feature type="compositionally biased region" description="Low complexity" evidence="4">
    <location>
        <begin position="875"/>
        <end position="895"/>
    </location>
</feature>
<evidence type="ECO:0000259" key="5">
    <source>
        <dbReference type="Pfam" id="PF08626"/>
    </source>
</evidence>
<dbReference type="Pfam" id="PF26254">
    <property type="entry name" value="Ig_TRAPPC9-Trs120_1st"/>
    <property type="match status" value="1"/>
</dbReference>
<dbReference type="PANTHER" id="PTHR21512">
    <property type="entry name" value="TRAFFICKING PROTEIN PARTICLE COMPLEX SUBUNIT 9"/>
    <property type="match status" value="1"/>
</dbReference>
<feature type="domain" description="Trs120/TRAPPC9 first Ig-like" evidence="7">
    <location>
        <begin position="587"/>
        <end position="693"/>
    </location>
</feature>
<dbReference type="Pfam" id="PF26283">
    <property type="entry name" value="Ig_TRAPPC9-Trs120_4th"/>
    <property type="match status" value="1"/>
</dbReference>
<feature type="domain" description="Trs120/TRAPPC9 fourth Ig-like" evidence="8">
    <location>
        <begin position="1070"/>
        <end position="1208"/>
    </location>
</feature>
<evidence type="ECO:0000256" key="3">
    <source>
        <dbReference type="ARBA" id="ARBA00023034"/>
    </source>
</evidence>
<feature type="domain" description="Trs120/TRAPPC9 N-terminal" evidence="5">
    <location>
        <begin position="90"/>
        <end position="299"/>
    </location>
</feature>
<dbReference type="InterPro" id="IPR058564">
    <property type="entry name" value="TPR_TRAPPC9_Trs120"/>
</dbReference>
<accession>A0AAV7X7S9</accession>
<dbReference type="Pfam" id="PF08626">
    <property type="entry name" value="TRAPPC9-Trs120"/>
    <property type="match status" value="1"/>
</dbReference>
<evidence type="ECO:0000259" key="6">
    <source>
        <dbReference type="Pfam" id="PF26251"/>
    </source>
</evidence>
<protein>
    <recommendedName>
        <fullName evidence="11">Protein brunelleschi</fullName>
    </recommendedName>
</protein>
<dbReference type="InterPro" id="IPR013935">
    <property type="entry name" value="Trs120_TRAPPC9"/>
</dbReference>
<feature type="compositionally biased region" description="Low complexity" evidence="4">
    <location>
        <begin position="840"/>
        <end position="860"/>
    </location>
</feature>
<dbReference type="PANTHER" id="PTHR21512:SF5">
    <property type="entry name" value="TRAFFICKING PROTEIN PARTICLE COMPLEX SUBUNIT 9"/>
    <property type="match status" value="1"/>
</dbReference>
<proteinExistence type="inferred from homology"/>
<comment type="subcellular location">
    <subcellularLocation>
        <location evidence="1">Golgi apparatus</location>
    </subcellularLocation>
</comment>
<dbReference type="InterPro" id="IPR058565">
    <property type="entry name" value="Ig_TRAPPC9_Trs120_1st"/>
</dbReference>
<evidence type="ECO:0000256" key="4">
    <source>
        <dbReference type="SAM" id="MobiDB-lite"/>
    </source>
</evidence>
<reference evidence="9" key="1">
    <citation type="submission" date="2022-12" db="EMBL/GenBank/DDBJ databases">
        <title>Chromosome-level genome assembly of the bean flower thrips Megalurothrips usitatus.</title>
        <authorList>
            <person name="Ma L."/>
            <person name="Liu Q."/>
            <person name="Li H."/>
            <person name="Cai W."/>
        </authorList>
    </citation>
    <scope>NUCLEOTIDE SEQUENCE</scope>
    <source>
        <strain evidence="9">Cailab_2022a</strain>
    </source>
</reference>
<feature type="domain" description="Trs120/TRAPPC9 TPR region" evidence="6">
    <location>
        <begin position="407"/>
        <end position="544"/>
    </location>
</feature>
<evidence type="ECO:0008006" key="11">
    <source>
        <dbReference type="Google" id="ProtNLM"/>
    </source>
</evidence>
<dbReference type="Pfam" id="PF26251">
    <property type="entry name" value="TPR_TRAPPC9-Trs120"/>
    <property type="match status" value="1"/>
</dbReference>
<evidence type="ECO:0000313" key="9">
    <source>
        <dbReference type="EMBL" id="KAJ1521994.1"/>
    </source>
</evidence>
<evidence type="ECO:0000259" key="7">
    <source>
        <dbReference type="Pfam" id="PF26254"/>
    </source>
</evidence>
<evidence type="ECO:0000259" key="8">
    <source>
        <dbReference type="Pfam" id="PF26283"/>
    </source>
</evidence>
<feature type="compositionally biased region" description="Low complexity" evidence="4">
    <location>
        <begin position="324"/>
        <end position="338"/>
    </location>
</feature>
<gene>
    <name evidence="9" type="ORF">ONE63_002317</name>
</gene>
<comment type="similarity">
    <text evidence="2">Belongs to the NIBP family.</text>
</comment>
<dbReference type="InterPro" id="IPR058563">
    <property type="entry name" value="Trs120_TRAPPC9_N"/>
</dbReference>
<feature type="region of interest" description="Disordered" evidence="4">
    <location>
        <begin position="833"/>
        <end position="898"/>
    </location>
</feature>
<dbReference type="GO" id="GO:0005802">
    <property type="term" value="C:trans-Golgi network"/>
    <property type="evidence" value="ECO:0007669"/>
    <property type="project" value="TreeGrafter"/>
</dbReference>
<evidence type="ECO:0000313" key="10">
    <source>
        <dbReference type="Proteomes" id="UP001075354"/>
    </source>
</evidence>
<feature type="region of interest" description="Disordered" evidence="4">
    <location>
        <begin position="310"/>
        <end position="338"/>
    </location>
</feature>